<sequence>MKQLVVLQEQRSLVRLSSRGSKELGAKAFLEWGAIDAWGTAGELAVFWDSKTLELLDKEIRAFSLMKSFQEKLGDSIEDRNLINILLVGGTLNWNGGQRGQAFSLLDPFVISRQWEELFRSTCLRIPFTLKAPKRLMQDARMQMKDRNTRLFHKLANAHKSFLLIQRVISIVCGILKQLVEADNTGLEILFSENGIRAVLGEVSGDSTRPRWLNFDFLVKLLGCTLVRRD</sequence>
<evidence type="ECO:0000313" key="2">
    <source>
        <dbReference type="Proteomes" id="UP000288805"/>
    </source>
</evidence>
<dbReference type="AlphaFoldDB" id="A0A438HX95"/>
<proteinExistence type="predicted"/>
<accession>A0A438HX95</accession>
<gene>
    <name evidence="1" type="ORF">CK203_040256</name>
</gene>
<protein>
    <submittedName>
        <fullName evidence="1">Uncharacterized protein</fullName>
    </submittedName>
</protein>
<organism evidence="1 2">
    <name type="scientific">Vitis vinifera</name>
    <name type="common">Grape</name>
    <dbReference type="NCBI Taxonomy" id="29760"/>
    <lineage>
        <taxon>Eukaryota</taxon>
        <taxon>Viridiplantae</taxon>
        <taxon>Streptophyta</taxon>
        <taxon>Embryophyta</taxon>
        <taxon>Tracheophyta</taxon>
        <taxon>Spermatophyta</taxon>
        <taxon>Magnoliopsida</taxon>
        <taxon>eudicotyledons</taxon>
        <taxon>Gunneridae</taxon>
        <taxon>Pentapetalae</taxon>
        <taxon>rosids</taxon>
        <taxon>Vitales</taxon>
        <taxon>Vitaceae</taxon>
        <taxon>Viteae</taxon>
        <taxon>Vitis</taxon>
    </lineage>
</organism>
<dbReference type="Proteomes" id="UP000288805">
    <property type="component" value="Unassembled WGS sequence"/>
</dbReference>
<name>A0A438HX95_VITVI</name>
<dbReference type="EMBL" id="QGNW01000167">
    <property type="protein sequence ID" value="RVW89082.1"/>
    <property type="molecule type" value="Genomic_DNA"/>
</dbReference>
<evidence type="ECO:0000313" key="1">
    <source>
        <dbReference type="EMBL" id="RVW89082.1"/>
    </source>
</evidence>
<comment type="caution">
    <text evidence="1">The sequence shown here is derived from an EMBL/GenBank/DDBJ whole genome shotgun (WGS) entry which is preliminary data.</text>
</comment>
<reference evidence="1 2" key="1">
    <citation type="journal article" date="2018" name="PLoS Genet.">
        <title>Population sequencing reveals clonal diversity and ancestral inbreeding in the grapevine cultivar Chardonnay.</title>
        <authorList>
            <person name="Roach M.J."/>
            <person name="Johnson D.L."/>
            <person name="Bohlmann J."/>
            <person name="van Vuuren H.J."/>
            <person name="Jones S.J."/>
            <person name="Pretorius I.S."/>
            <person name="Schmidt S.A."/>
            <person name="Borneman A.R."/>
        </authorList>
    </citation>
    <scope>NUCLEOTIDE SEQUENCE [LARGE SCALE GENOMIC DNA]</scope>
    <source>
        <strain evidence="2">cv. Chardonnay</strain>
        <tissue evidence="1">Leaf</tissue>
    </source>
</reference>